<dbReference type="AlphaFoldDB" id="A0A1L3JEA0"/>
<name>A0A1L3JEA0_9SPHN</name>
<dbReference type="OrthoDB" id="467106at2"/>
<organism evidence="1 2">
    <name type="scientific">Sphingorhabdus lutea</name>
    <dbReference type="NCBI Taxonomy" id="1913578"/>
    <lineage>
        <taxon>Bacteria</taxon>
        <taxon>Pseudomonadati</taxon>
        <taxon>Pseudomonadota</taxon>
        <taxon>Alphaproteobacteria</taxon>
        <taxon>Sphingomonadales</taxon>
        <taxon>Sphingomonadaceae</taxon>
        <taxon>Sphingorhabdus</taxon>
    </lineage>
</organism>
<evidence type="ECO:0000313" key="1">
    <source>
        <dbReference type="EMBL" id="APG63446.1"/>
    </source>
</evidence>
<proteinExistence type="predicted"/>
<dbReference type="EMBL" id="CP018154">
    <property type="protein sequence ID" value="APG63446.1"/>
    <property type="molecule type" value="Genomic_DNA"/>
</dbReference>
<reference evidence="1 2" key="1">
    <citation type="submission" date="2016-11" db="EMBL/GenBank/DDBJ databases">
        <title>Sphingorhabdus sp. LPB0140, isolated from marine environment.</title>
        <authorList>
            <person name="Kim E."/>
            <person name="Yi H."/>
        </authorList>
    </citation>
    <scope>NUCLEOTIDE SEQUENCE [LARGE SCALE GENOMIC DNA]</scope>
    <source>
        <strain evidence="1 2">LPB0140</strain>
    </source>
</reference>
<dbReference type="Proteomes" id="UP000242561">
    <property type="component" value="Chromosome"/>
</dbReference>
<dbReference type="KEGG" id="sphl:LPB140_01085"/>
<keyword evidence="2" id="KW-1185">Reference proteome</keyword>
<dbReference type="STRING" id="1913578.LPB140_01085"/>
<gene>
    <name evidence="1" type="ORF">LPB140_01085</name>
</gene>
<sequence>MNDQIDWMARANAKAKGKRPEYFDQPEDDRIYSILMALVGEVSVMRQRLDTVERLLEEKGQISRQDIETYHPDRQAGQERGEMIREYIYRIMRGPMQAVEELQKPDAPVEEVSNLLRDI</sequence>
<evidence type="ECO:0000313" key="2">
    <source>
        <dbReference type="Proteomes" id="UP000242561"/>
    </source>
</evidence>
<protein>
    <submittedName>
        <fullName evidence="1">Uncharacterized protein</fullName>
    </submittedName>
</protein>
<accession>A0A1L3JEA0</accession>